<sequence length="132" mass="15657">MSDHNFNRHTCSCQSSAHSHPKHCGCQMKHTHHHDFCSSSSSSHHQSIHHDTCRCNRVDRFPRNRFRRQDHQNNFNRRNRLSRLTPLHHHRHGDDCVSHDHETHLHGKNHSINEMIRLHKGDDGKKNIVIIM</sequence>
<gene>
    <name evidence="1" type="ORF">IMZ08_15310</name>
</gene>
<accession>A0ABR9QMM2</accession>
<dbReference type="EMBL" id="JADCLJ010000022">
    <property type="protein sequence ID" value="MBE4909419.1"/>
    <property type="molecule type" value="Genomic_DNA"/>
</dbReference>
<dbReference type="Proteomes" id="UP001516662">
    <property type="component" value="Unassembled WGS sequence"/>
</dbReference>
<reference evidence="1 2" key="1">
    <citation type="submission" date="2020-10" db="EMBL/GenBank/DDBJ databases">
        <title>Bacillus sp. HD4P25, an endophyte from a halophyte.</title>
        <authorList>
            <person name="Sun J.-Q."/>
        </authorList>
    </citation>
    <scope>NUCLEOTIDE SEQUENCE [LARGE SCALE GENOMIC DNA]</scope>
    <source>
        <strain evidence="1 2">YIM 93174</strain>
    </source>
</reference>
<keyword evidence="2" id="KW-1185">Reference proteome</keyword>
<evidence type="ECO:0000313" key="1">
    <source>
        <dbReference type="EMBL" id="MBE4909419.1"/>
    </source>
</evidence>
<protein>
    <submittedName>
        <fullName evidence="1">Uncharacterized protein</fullName>
    </submittedName>
</protein>
<name>A0ABR9QMM2_9BACI</name>
<dbReference type="RefSeq" id="WP_193538026.1">
    <property type="nucleotide sequence ID" value="NZ_JADCLJ010000022.1"/>
</dbReference>
<evidence type="ECO:0000313" key="2">
    <source>
        <dbReference type="Proteomes" id="UP001516662"/>
    </source>
</evidence>
<organism evidence="1 2">
    <name type="scientific">Litchfieldia luteola</name>
    <dbReference type="NCBI Taxonomy" id="682179"/>
    <lineage>
        <taxon>Bacteria</taxon>
        <taxon>Bacillati</taxon>
        <taxon>Bacillota</taxon>
        <taxon>Bacilli</taxon>
        <taxon>Bacillales</taxon>
        <taxon>Bacillaceae</taxon>
        <taxon>Litchfieldia</taxon>
    </lineage>
</organism>
<proteinExistence type="predicted"/>
<comment type="caution">
    <text evidence="1">The sequence shown here is derived from an EMBL/GenBank/DDBJ whole genome shotgun (WGS) entry which is preliminary data.</text>
</comment>